<accession>A0A5N4CVK7</accession>
<organism evidence="2 3">
    <name type="scientific">Camelus dromedarius</name>
    <name type="common">Dromedary</name>
    <name type="synonym">Arabian camel</name>
    <dbReference type="NCBI Taxonomy" id="9838"/>
    <lineage>
        <taxon>Eukaryota</taxon>
        <taxon>Metazoa</taxon>
        <taxon>Chordata</taxon>
        <taxon>Craniata</taxon>
        <taxon>Vertebrata</taxon>
        <taxon>Euteleostomi</taxon>
        <taxon>Mammalia</taxon>
        <taxon>Eutheria</taxon>
        <taxon>Laurasiatheria</taxon>
        <taxon>Artiodactyla</taxon>
        <taxon>Tylopoda</taxon>
        <taxon>Camelidae</taxon>
        <taxon>Camelus</taxon>
    </lineage>
</organism>
<evidence type="ECO:0000313" key="2">
    <source>
        <dbReference type="EMBL" id="KAB1262893.1"/>
    </source>
</evidence>
<dbReference type="AlphaFoldDB" id="A0A5N4CVK7"/>
<proteinExistence type="predicted"/>
<name>A0A5N4CVK7_CAMDR</name>
<reference evidence="2 3" key="1">
    <citation type="journal article" date="2019" name="Mol. Ecol. Resour.">
        <title>Improving Illumina assemblies with Hi-C and long reads: an example with the North African dromedary.</title>
        <authorList>
            <person name="Elbers J.P."/>
            <person name="Rogers M.F."/>
            <person name="Perelman P.L."/>
            <person name="Proskuryakova A.A."/>
            <person name="Serdyukova N.A."/>
            <person name="Johnson W.E."/>
            <person name="Horin P."/>
            <person name="Corander J."/>
            <person name="Murphy D."/>
            <person name="Burger P.A."/>
        </authorList>
    </citation>
    <scope>NUCLEOTIDE SEQUENCE [LARGE SCALE GENOMIC DNA]</scope>
    <source>
        <strain evidence="2">Drom800</strain>
        <tissue evidence="2">Blood</tissue>
    </source>
</reference>
<evidence type="ECO:0000313" key="3">
    <source>
        <dbReference type="Proteomes" id="UP000299084"/>
    </source>
</evidence>
<protein>
    <submittedName>
        <fullName evidence="2">Uncharacterized protein</fullName>
    </submittedName>
</protein>
<sequence>MFPVVRPTQKQKLASSLPLILPSFICSSLHSSPCRERESSCQVHRSQGRACGLFDWKLGPTTSWPCAPLPDVPSRRGSGDVAVSLHGPFRRRQNQRNSLFWSRGGPQPPRVLCEKE</sequence>
<gene>
    <name evidence="2" type="ORF">Cadr_000021531</name>
</gene>
<keyword evidence="3" id="KW-1185">Reference proteome</keyword>
<evidence type="ECO:0000256" key="1">
    <source>
        <dbReference type="SAM" id="MobiDB-lite"/>
    </source>
</evidence>
<dbReference type="EMBL" id="JWIN03000019">
    <property type="protein sequence ID" value="KAB1262893.1"/>
    <property type="molecule type" value="Genomic_DNA"/>
</dbReference>
<comment type="caution">
    <text evidence="2">The sequence shown here is derived from an EMBL/GenBank/DDBJ whole genome shotgun (WGS) entry which is preliminary data.</text>
</comment>
<dbReference type="Proteomes" id="UP000299084">
    <property type="component" value="Unassembled WGS sequence"/>
</dbReference>
<feature type="region of interest" description="Disordered" evidence="1">
    <location>
        <begin position="96"/>
        <end position="116"/>
    </location>
</feature>